<proteinExistence type="predicted"/>
<accession>A0A840QPV0</accession>
<dbReference type="InterPro" id="IPR025906">
    <property type="entry name" value="YjfB_motility"/>
</dbReference>
<dbReference type="AlphaFoldDB" id="A0A840QPV0"/>
<gene>
    <name evidence="2" type="ORF">HNQ41_001548</name>
</gene>
<name>A0A840QPV0_9BACI</name>
<dbReference type="Proteomes" id="UP000551878">
    <property type="component" value="Unassembled WGS sequence"/>
</dbReference>
<dbReference type="RefSeq" id="WP_184663817.1">
    <property type="nucleotide sequence ID" value="NZ_JACHHB010000006.1"/>
</dbReference>
<sequence length="67" mass="7173">MDITGASIGMALNEAQGKANTALMKQALDTGDQQTDMIKDMMQQNQDQPRQQHAIEPGKGGSIDVSI</sequence>
<dbReference type="Pfam" id="PF14070">
    <property type="entry name" value="YjfB_motility"/>
    <property type="match status" value="1"/>
</dbReference>
<evidence type="ECO:0008006" key="4">
    <source>
        <dbReference type="Google" id="ProtNLM"/>
    </source>
</evidence>
<protein>
    <recommendedName>
        <fullName evidence="4">Motility protein</fullName>
    </recommendedName>
</protein>
<comment type="caution">
    <text evidence="2">The sequence shown here is derived from an EMBL/GenBank/DDBJ whole genome shotgun (WGS) entry which is preliminary data.</text>
</comment>
<feature type="region of interest" description="Disordered" evidence="1">
    <location>
        <begin position="43"/>
        <end position="67"/>
    </location>
</feature>
<feature type="compositionally biased region" description="Low complexity" evidence="1">
    <location>
        <begin position="43"/>
        <end position="52"/>
    </location>
</feature>
<organism evidence="2 3">
    <name type="scientific">Texcoconibacillus texcoconensis</name>
    <dbReference type="NCBI Taxonomy" id="1095777"/>
    <lineage>
        <taxon>Bacteria</taxon>
        <taxon>Bacillati</taxon>
        <taxon>Bacillota</taxon>
        <taxon>Bacilli</taxon>
        <taxon>Bacillales</taxon>
        <taxon>Bacillaceae</taxon>
        <taxon>Texcoconibacillus</taxon>
    </lineage>
</organism>
<evidence type="ECO:0000256" key="1">
    <source>
        <dbReference type="SAM" id="MobiDB-lite"/>
    </source>
</evidence>
<evidence type="ECO:0000313" key="3">
    <source>
        <dbReference type="Proteomes" id="UP000551878"/>
    </source>
</evidence>
<dbReference type="EMBL" id="JACHHB010000006">
    <property type="protein sequence ID" value="MBB5173361.1"/>
    <property type="molecule type" value="Genomic_DNA"/>
</dbReference>
<keyword evidence="3" id="KW-1185">Reference proteome</keyword>
<evidence type="ECO:0000313" key="2">
    <source>
        <dbReference type="EMBL" id="MBB5173361.1"/>
    </source>
</evidence>
<reference evidence="2 3" key="1">
    <citation type="submission" date="2020-08" db="EMBL/GenBank/DDBJ databases">
        <title>Genomic Encyclopedia of Type Strains, Phase IV (KMG-IV): sequencing the most valuable type-strain genomes for metagenomic binning, comparative biology and taxonomic classification.</title>
        <authorList>
            <person name="Goeker M."/>
        </authorList>
    </citation>
    <scope>NUCLEOTIDE SEQUENCE [LARGE SCALE GENOMIC DNA]</scope>
    <source>
        <strain evidence="2 3">DSM 24696</strain>
    </source>
</reference>